<evidence type="ECO:0000259" key="2">
    <source>
        <dbReference type="Pfam" id="PF00646"/>
    </source>
</evidence>
<evidence type="ECO:0000256" key="1">
    <source>
        <dbReference type="SAM" id="MobiDB-lite"/>
    </source>
</evidence>
<protein>
    <recommendedName>
        <fullName evidence="2">F-box domain-containing protein</fullName>
    </recommendedName>
</protein>
<reference evidence="3" key="1">
    <citation type="submission" date="2020-10" db="EMBL/GenBank/DDBJ databases">
        <authorList>
            <person name="Han B."/>
            <person name="Lu T."/>
            <person name="Zhao Q."/>
            <person name="Huang X."/>
            <person name="Zhao Y."/>
        </authorList>
    </citation>
    <scope>NUCLEOTIDE SEQUENCE</scope>
</reference>
<dbReference type="Proteomes" id="UP000604825">
    <property type="component" value="Unassembled WGS sequence"/>
</dbReference>
<dbReference type="SUPFAM" id="SSF81383">
    <property type="entry name" value="F-box domain"/>
    <property type="match status" value="1"/>
</dbReference>
<dbReference type="OrthoDB" id="677679at2759"/>
<evidence type="ECO:0000313" key="3">
    <source>
        <dbReference type="EMBL" id="CAD6252466.1"/>
    </source>
</evidence>
<organism evidence="3 4">
    <name type="scientific">Miscanthus lutarioriparius</name>
    <dbReference type="NCBI Taxonomy" id="422564"/>
    <lineage>
        <taxon>Eukaryota</taxon>
        <taxon>Viridiplantae</taxon>
        <taxon>Streptophyta</taxon>
        <taxon>Embryophyta</taxon>
        <taxon>Tracheophyta</taxon>
        <taxon>Spermatophyta</taxon>
        <taxon>Magnoliopsida</taxon>
        <taxon>Liliopsida</taxon>
        <taxon>Poales</taxon>
        <taxon>Poaceae</taxon>
        <taxon>PACMAD clade</taxon>
        <taxon>Panicoideae</taxon>
        <taxon>Andropogonodae</taxon>
        <taxon>Andropogoneae</taxon>
        <taxon>Saccharinae</taxon>
        <taxon>Miscanthus</taxon>
    </lineage>
</organism>
<name>A0A811Q8P6_9POAL</name>
<dbReference type="InterPro" id="IPR001810">
    <property type="entry name" value="F-box_dom"/>
</dbReference>
<accession>A0A811Q8P6</accession>
<proteinExistence type="predicted"/>
<dbReference type="InterPro" id="IPR036047">
    <property type="entry name" value="F-box-like_dom_sf"/>
</dbReference>
<comment type="caution">
    <text evidence="3">The sequence shown here is derived from an EMBL/GenBank/DDBJ whole genome shotgun (WGS) entry which is preliminary data.</text>
</comment>
<gene>
    <name evidence="3" type="ORF">NCGR_LOCUS36118</name>
</gene>
<feature type="compositionally biased region" description="Gly residues" evidence="1">
    <location>
        <begin position="1"/>
        <end position="13"/>
    </location>
</feature>
<dbReference type="Pfam" id="PF00646">
    <property type="entry name" value="F-box"/>
    <property type="match status" value="1"/>
</dbReference>
<feature type="domain" description="F-box" evidence="2">
    <location>
        <begin position="42"/>
        <end position="78"/>
    </location>
</feature>
<feature type="region of interest" description="Disordered" evidence="1">
    <location>
        <begin position="1"/>
        <end position="24"/>
    </location>
</feature>
<sequence length="136" mass="15447">MAIDSGGGGGDCSGDGAKRQRVDKQGDRCEVVGSDVVLMDRISALPDELRQRILTHLPLKDAIYTGALARGWHNLWKGRWANRASLEVHPCSRDAQQRELDALEHEPRLRRRLDRFSLIVHIWKLRHSFITSSRGR</sequence>
<evidence type="ECO:0000313" key="4">
    <source>
        <dbReference type="Proteomes" id="UP000604825"/>
    </source>
</evidence>
<dbReference type="AlphaFoldDB" id="A0A811Q8P6"/>
<keyword evidence="4" id="KW-1185">Reference proteome</keyword>
<dbReference type="EMBL" id="CAJGYO010000009">
    <property type="protein sequence ID" value="CAD6252466.1"/>
    <property type="molecule type" value="Genomic_DNA"/>
</dbReference>